<dbReference type="AlphaFoldDB" id="A0A1H8D189"/>
<evidence type="ECO:0000313" key="3">
    <source>
        <dbReference type="Proteomes" id="UP000199158"/>
    </source>
</evidence>
<dbReference type="EMBL" id="FOCG01000002">
    <property type="protein sequence ID" value="SEN00919.1"/>
    <property type="molecule type" value="Genomic_DNA"/>
</dbReference>
<gene>
    <name evidence="2" type="ORF">SAMN05216180_2453</name>
</gene>
<dbReference type="OrthoDB" id="9806902at2"/>
<reference evidence="2 3" key="1">
    <citation type="submission" date="2016-10" db="EMBL/GenBank/DDBJ databases">
        <authorList>
            <person name="de Groot N.N."/>
        </authorList>
    </citation>
    <scope>NUCLEOTIDE SEQUENCE [LARGE SCALE GENOMIC DNA]</scope>
    <source>
        <strain evidence="2 3">CGMCC 1.5070</strain>
    </source>
</reference>
<dbReference type="Pfam" id="PF12146">
    <property type="entry name" value="Hydrolase_4"/>
    <property type="match status" value="1"/>
</dbReference>
<name>A0A1H8D189_9FIRM</name>
<feature type="domain" description="Serine aminopeptidase S33" evidence="1">
    <location>
        <begin position="31"/>
        <end position="292"/>
    </location>
</feature>
<dbReference type="PANTHER" id="PTHR11614">
    <property type="entry name" value="PHOSPHOLIPASE-RELATED"/>
    <property type="match status" value="1"/>
</dbReference>
<dbReference type="InterPro" id="IPR029058">
    <property type="entry name" value="AB_hydrolase_fold"/>
</dbReference>
<dbReference type="STRING" id="474960.SAMN05216180_2453"/>
<evidence type="ECO:0000259" key="1">
    <source>
        <dbReference type="Pfam" id="PF12146"/>
    </source>
</evidence>
<dbReference type="Proteomes" id="UP000199158">
    <property type="component" value="Unassembled WGS sequence"/>
</dbReference>
<organism evidence="2 3">
    <name type="scientific">Hydrogenoanaerobacterium saccharovorans</name>
    <dbReference type="NCBI Taxonomy" id="474960"/>
    <lineage>
        <taxon>Bacteria</taxon>
        <taxon>Bacillati</taxon>
        <taxon>Bacillota</taxon>
        <taxon>Clostridia</taxon>
        <taxon>Eubacteriales</taxon>
        <taxon>Oscillospiraceae</taxon>
        <taxon>Hydrogenoanaerobacterium</taxon>
    </lineage>
</organism>
<dbReference type="RefSeq" id="WP_092755566.1">
    <property type="nucleotide sequence ID" value="NZ_FOCG01000002.1"/>
</dbReference>
<keyword evidence="3" id="KW-1185">Reference proteome</keyword>
<dbReference type="GO" id="GO:0016787">
    <property type="term" value="F:hydrolase activity"/>
    <property type="evidence" value="ECO:0007669"/>
    <property type="project" value="UniProtKB-KW"/>
</dbReference>
<proteinExistence type="predicted"/>
<dbReference type="InterPro" id="IPR051044">
    <property type="entry name" value="MAG_DAG_Lipase"/>
</dbReference>
<keyword evidence="2" id="KW-0378">Hydrolase</keyword>
<dbReference type="Gene3D" id="3.40.50.1820">
    <property type="entry name" value="alpha/beta hydrolase"/>
    <property type="match status" value="1"/>
</dbReference>
<protein>
    <submittedName>
        <fullName evidence="2">Lysophospholipase, alpha-beta hydrolase superfamily</fullName>
    </submittedName>
</protein>
<dbReference type="InterPro" id="IPR022742">
    <property type="entry name" value="Hydrolase_4"/>
</dbReference>
<accession>A0A1H8D189</accession>
<sequence>MGYNTESISYPSANGTDTVFAKLFIPTDTDLKAIVQISHGMCEYIDRYRNFAEYLCGKGYMVCGNDHIGHRHSAADTASLGFFSEKEGYSHLITDVSTLTRQMKERYPGVPYFLLGHSMGSFIARCCLADFGEEYNGAIISGTAGPNPFCGTAIKLATLLCKMQGAKKPGKLLDNITFGNYNDRFEKRTSKDWLSRDHAVVDAYLADSYCNFMFTNAAFRDLFMLNHLVNRAAWAKNLPKDLPIFIFSGEDDPVGDYGAGVQKVYEMIKQEGLFDVALKLYKGGRHEMLNELNRSEVYEDVYEWIKRKI</sequence>
<dbReference type="SUPFAM" id="SSF53474">
    <property type="entry name" value="alpha/beta-Hydrolases"/>
    <property type="match status" value="1"/>
</dbReference>
<evidence type="ECO:0000313" key="2">
    <source>
        <dbReference type="EMBL" id="SEN00919.1"/>
    </source>
</evidence>